<accession>J8ZTY0</accession>
<dbReference type="Gene3D" id="3.90.1200.10">
    <property type="match status" value="1"/>
</dbReference>
<protein>
    <submittedName>
        <fullName evidence="1">Uncharacterized protein</fullName>
    </submittedName>
</protein>
<keyword evidence="2" id="KW-1185">Reference proteome</keyword>
<sequence length="118" mass="13901">MGNKYIDIANLFCESAMRYEKDNVLIQSRGLSAHQKKMFLRRYTGIYDTQECYEKVEQAASFSHWIWFLWARYNFKIRKGPSVSFNYKEFAASRLGCMLESGFLSDLQKQKIEEISGL</sequence>
<proteinExistence type="predicted"/>
<dbReference type="AlphaFoldDB" id="J8ZTY0"/>
<dbReference type="InterPro" id="IPR011009">
    <property type="entry name" value="Kinase-like_dom_sf"/>
</dbReference>
<dbReference type="SUPFAM" id="SSF56112">
    <property type="entry name" value="Protein kinase-like (PK-like)"/>
    <property type="match status" value="1"/>
</dbReference>
<evidence type="ECO:0000313" key="2">
    <source>
        <dbReference type="Proteomes" id="UP000003163"/>
    </source>
</evidence>
<dbReference type="InParanoid" id="J8ZTY0"/>
<dbReference type="OrthoDB" id="10267235at2759"/>
<evidence type="ECO:0000313" key="1">
    <source>
        <dbReference type="EMBL" id="EJW03103.1"/>
    </source>
</evidence>
<dbReference type="HOGENOM" id="CLU_2073114_0_0_1"/>
<reference evidence="1 2" key="1">
    <citation type="submission" date="2011-08" db="EMBL/GenBank/DDBJ databases">
        <authorList>
            <person name="Liu Z.J."/>
            <person name="Shi F.L."/>
            <person name="Lu J.Q."/>
            <person name="Li M."/>
            <person name="Wang Z.L."/>
        </authorList>
    </citation>
    <scope>NUCLEOTIDE SEQUENCE [LARGE SCALE GENOMIC DNA]</scope>
    <source>
        <strain evidence="1 2">USNM 41457</strain>
    </source>
</reference>
<comment type="caution">
    <text evidence="1">The sequence shown here is derived from an EMBL/GenBank/DDBJ whole genome shotgun (WGS) entry which is preliminary data.</text>
</comment>
<dbReference type="VEuPathDB" id="MicrosporidiaDB:EDEG_02511"/>
<organism evidence="1 2">
    <name type="scientific">Edhazardia aedis (strain USNM 41457)</name>
    <name type="common">Microsporidian parasite</name>
    <dbReference type="NCBI Taxonomy" id="1003232"/>
    <lineage>
        <taxon>Eukaryota</taxon>
        <taxon>Fungi</taxon>
        <taxon>Fungi incertae sedis</taxon>
        <taxon>Microsporidia</taxon>
        <taxon>Edhazardia</taxon>
    </lineage>
</organism>
<name>J8ZTY0_EDHAE</name>
<gene>
    <name evidence="1" type="ORF">EDEG_02511</name>
</gene>
<reference evidence="2" key="2">
    <citation type="submission" date="2015-07" db="EMBL/GenBank/DDBJ databases">
        <title>Contrasting host-pathogen interactions and genome evolution in two generalist and specialist microsporidian pathogens of mosquitoes.</title>
        <authorList>
            <consortium name="The Broad Institute Genomics Platform"/>
            <consortium name="The Broad Institute Genome Sequencing Center for Infectious Disease"/>
            <person name="Cuomo C.A."/>
            <person name="Sanscrainte N.D."/>
            <person name="Goldberg J.M."/>
            <person name="Heiman D."/>
            <person name="Young S."/>
            <person name="Zeng Q."/>
            <person name="Becnel J.J."/>
            <person name="Birren B.W."/>
        </authorList>
    </citation>
    <scope>NUCLEOTIDE SEQUENCE [LARGE SCALE GENOMIC DNA]</scope>
    <source>
        <strain evidence="2">USNM 41457</strain>
    </source>
</reference>
<dbReference type="Proteomes" id="UP000003163">
    <property type="component" value="Unassembled WGS sequence"/>
</dbReference>
<dbReference type="EMBL" id="AFBI03000045">
    <property type="protein sequence ID" value="EJW03103.1"/>
    <property type="molecule type" value="Genomic_DNA"/>
</dbReference>